<gene>
    <name evidence="7" type="primary">100636638</name>
</gene>
<evidence type="ECO:0000256" key="1">
    <source>
        <dbReference type="ARBA" id="ARBA00004141"/>
    </source>
</evidence>
<keyword evidence="8" id="KW-1185">Reference proteome</keyword>
<dbReference type="GO" id="GO:0005744">
    <property type="term" value="C:TIM23 mitochondrial import inner membrane translocase complex"/>
    <property type="evidence" value="ECO:0007669"/>
    <property type="project" value="TreeGrafter"/>
</dbReference>
<dbReference type="EnsemblMetazoa" id="Aqu2.1.07359_001">
    <property type="protein sequence ID" value="Aqu2.1.07359_001"/>
    <property type="gene ID" value="Aqu2.1.07359"/>
</dbReference>
<dbReference type="FunCoup" id="A0A1X7SYV0">
    <property type="interactions" value="587"/>
</dbReference>
<dbReference type="GO" id="GO:0008320">
    <property type="term" value="F:protein transmembrane transporter activity"/>
    <property type="evidence" value="ECO:0007669"/>
    <property type="project" value="TreeGrafter"/>
</dbReference>
<dbReference type="GO" id="GO:0030150">
    <property type="term" value="P:protein import into mitochondrial matrix"/>
    <property type="evidence" value="ECO:0007669"/>
    <property type="project" value="TreeGrafter"/>
</dbReference>
<reference evidence="7" key="2">
    <citation type="submission" date="2017-05" db="UniProtKB">
        <authorList>
            <consortium name="EnsemblMetazoa"/>
        </authorList>
    </citation>
    <scope>IDENTIFICATION</scope>
</reference>
<evidence type="ECO:0000256" key="5">
    <source>
        <dbReference type="SAM" id="MobiDB-lite"/>
    </source>
</evidence>
<feature type="compositionally biased region" description="Low complexity" evidence="5">
    <location>
        <begin position="9"/>
        <end position="20"/>
    </location>
</feature>
<dbReference type="KEGG" id="aqu:100636638"/>
<evidence type="ECO:0000256" key="4">
    <source>
        <dbReference type="ARBA" id="ARBA00023136"/>
    </source>
</evidence>
<dbReference type="Proteomes" id="UP000007879">
    <property type="component" value="Unassembled WGS sequence"/>
</dbReference>
<evidence type="ECO:0000256" key="6">
    <source>
        <dbReference type="SAM" id="Phobius"/>
    </source>
</evidence>
<dbReference type="Pfam" id="PF02466">
    <property type="entry name" value="Tim17"/>
    <property type="match status" value="1"/>
</dbReference>
<evidence type="ECO:0000313" key="8">
    <source>
        <dbReference type="Proteomes" id="UP000007879"/>
    </source>
</evidence>
<evidence type="ECO:0000256" key="3">
    <source>
        <dbReference type="ARBA" id="ARBA00022989"/>
    </source>
</evidence>
<protein>
    <recommendedName>
        <fullName evidence="9">Mitochondrial import inner membrane translocase subunit TIM23</fullName>
    </recommendedName>
</protein>
<dbReference type="eggNOG" id="KOG3324">
    <property type="taxonomic scope" value="Eukaryota"/>
</dbReference>
<dbReference type="EnsemblMetazoa" id="XM_003391353.3">
    <property type="protein sequence ID" value="XP_003391401.1"/>
    <property type="gene ID" value="LOC100636638"/>
</dbReference>
<feature type="transmembrane region" description="Helical" evidence="6">
    <location>
        <begin position="155"/>
        <end position="177"/>
    </location>
</feature>
<proteinExistence type="predicted"/>
<dbReference type="STRING" id="400682.A0A1X7SYV0"/>
<reference evidence="8" key="1">
    <citation type="journal article" date="2010" name="Nature">
        <title>The Amphimedon queenslandica genome and the evolution of animal complexity.</title>
        <authorList>
            <person name="Srivastava M."/>
            <person name="Simakov O."/>
            <person name="Chapman J."/>
            <person name="Fahey B."/>
            <person name="Gauthier M.E."/>
            <person name="Mitros T."/>
            <person name="Richards G.S."/>
            <person name="Conaco C."/>
            <person name="Dacre M."/>
            <person name="Hellsten U."/>
            <person name="Larroux C."/>
            <person name="Putnam N.H."/>
            <person name="Stanke M."/>
            <person name="Adamska M."/>
            <person name="Darling A."/>
            <person name="Degnan S.M."/>
            <person name="Oakley T.H."/>
            <person name="Plachetzki D.C."/>
            <person name="Zhai Y."/>
            <person name="Adamski M."/>
            <person name="Calcino A."/>
            <person name="Cummins S.F."/>
            <person name="Goodstein D.M."/>
            <person name="Harris C."/>
            <person name="Jackson D.J."/>
            <person name="Leys S.P."/>
            <person name="Shu S."/>
            <person name="Woodcroft B.J."/>
            <person name="Vervoort M."/>
            <person name="Kosik K.S."/>
            <person name="Manning G."/>
            <person name="Degnan B.M."/>
            <person name="Rokhsar D.S."/>
        </authorList>
    </citation>
    <scope>NUCLEOTIDE SEQUENCE [LARGE SCALE GENOMIC DNA]</scope>
</reference>
<dbReference type="OrthoDB" id="159299at2759"/>
<keyword evidence="2 6" id="KW-0812">Transmembrane</keyword>
<keyword evidence="3 6" id="KW-1133">Transmembrane helix</keyword>
<dbReference type="InParanoid" id="A0A1X7SYV0"/>
<keyword evidence="4 6" id="KW-0472">Membrane</keyword>
<feature type="region of interest" description="Disordered" evidence="5">
    <location>
        <begin position="1"/>
        <end position="20"/>
    </location>
</feature>
<dbReference type="InterPro" id="IPR045238">
    <property type="entry name" value="Tim23-like"/>
</dbReference>
<name>A0A1X7SYV0_AMPQE</name>
<dbReference type="PANTHER" id="PTHR15371:SF0">
    <property type="entry name" value="SD19278P"/>
    <property type="match status" value="1"/>
</dbReference>
<sequence length="186" mass="19835">MAHHGWQEAAEAPSVSPGPSAPSLYSPYSLDPNYLPQGPEFIFPVEVRKKSWNEQMFDRTGSCYLLGLTAGGTWGLWEGIRRPEGRTTRLRVNSVLNSCTRRGPFLGNTAAVLALMYSPLCSALAHYRGVDDSINSIAAASITGLLYKSTAGLRAMGVAGAAGCVALGVYSISSYYFGGSQSLLFS</sequence>
<evidence type="ECO:0000313" key="7">
    <source>
        <dbReference type="EnsemblMetazoa" id="Aqu2.1.07359_001"/>
    </source>
</evidence>
<evidence type="ECO:0008006" key="9">
    <source>
        <dbReference type="Google" id="ProtNLM"/>
    </source>
</evidence>
<dbReference type="PANTHER" id="PTHR15371">
    <property type="entry name" value="TIM23"/>
    <property type="match status" value="1"/>
</dbReference>
<evidence type="ECO:0000256" key="2">
    <source>
        <dbReference type="ARBA" id="ARBA00022692"/>
    </source>
</evidence>
<dbReference type="AlphaFoldDB" id="A0A1X7SYV0"/>
<organism evidence="7">
    <name type="scientific">Amphimedon queenslandica</name>
    <name type="common">Sponge</name>
    <dbReference type="NCBI Taxonomy" id="400682"/>
    <lineage>
        <taxon>Eukaryota</taxon>
        <taxon>Metazoa</taxon>
        <taxon>Porifera</taxon>
        <taxon>Demospongiae</taxon>
        <taxon>Heteroscleromorpha</taxon>
        <taxon>Haplosclerida</taxon>
        <taxon>Niphatidae</taxon>
        <taxon>Amphimedon</taxon>
    </lineage>
</organism>
<comment type="subcellular location">
    <subcellularLocation>
        <location evidence="1">Membrane</location>
        <topology evidence="1">Multi-pass membrane protein</topology>
    </subcellularLocation>
</comment>
<accession>A0A1X7SYV0</accession>
<dbReference type="OMA" id="KWHCIPA"/>